<evidence type="ECO:0000256" key="1">
    <source>
        <dbReference type="SAM" id="Phobius"/>
    </source>
</evidence>
<evidence type="ECO:0000256" key="2">
    <source>
        <dbReference type="SAM" id="SignalP"/>
    </source>
</evidence>
<organism evidence="3 4">
    <name type="scientific">Bugula neritina</name>
    <name type="common">Brown bryozoan</name>
    <name type="synonym">Sertularia neritina</name>
    <dbReference type="NCBI Taxonomy" id="10212"/>
    <lineage>
        <taxon>Eukaryota</taxon>
        <taxon>Metazoa</taxon>
        <taxon>Spiralia</taxon>
        <taxon>Lophotrochozoa</taxon>
        <taxon>Bryozoa</taxon>
        <taxon>Gymnolaemata</taxon>
        <taxon>Cheilostomatida</taxon>
        <taxon>Flustrina</taxon>
        <taxon>Buguloidea</taxon>
        <taxon>Bugulidae</taxon>
        <taxon>Bugula</taxon>
    </lineage>
</organism>
<keyword evidence="4" id="KW-1185">Reference proteome</keyword>
<protein>
    <submittedName>
        <fullName evidence="3">Uncharacterized protein</fullName>
    </submittedName>
</protein>
<evidence type="ECO:0000313" key="3">
    <source>
        <dbReference type="EMBL" id="KAF6032418.1"/>
    </source>
</evidence>
<comment type="caution">
    <text evidence="3">The sequence shown here is derived from an EMBL/GenBank/DDBJ whole genome shotgun (WGS) entry which is preliminary data.</text>
</comment>
<dbReference type="AlphaFoldDB" id="A0A7J7K491"/>
<dbReference type="Proteomes" id="UP000593567">
    <property type="component" value="Unassembled WGS sequence"/>
</dbReference>
<accession>A0A7J7K491</accession>
<name>A0A7J7K491_BUGNE</name>
<feature type="transmembrane region" description="Helical" evidence="1">
    <location>
        <begin position="177"/>
        <end position="202"/>
    </location>
</feature>
<reference evidence="3" key="1">
    <citation type="submission" date="2020-06" db="EMBL/GenBank/DDBJ databases">
        <title>Draft genome of Bugula neritina, a colonial animal packing powerful symbionts and potential medicines.</title>
        <authorList>
            <person name="Rayko M."/>
        </authorList>
    </citation>
    <scope>NUCLEOTIDE SEQUENCE [LARGE SCALE GENOMIC DNA]</scope>
    <source>
        <strain evidence="3">Kwan_BN1</strain>
    </source>
</reference>
<feature type="signal peptide" evidence="2">
    <location>
        <begin position="1"/>
        <end position="21"/>
    </location>
</feature>
<gene>
    <name evidence="3" type="ORF">EB796_009232</name>
</gene>
<proteinExistence type="predicted"/>
<keyword evidence="1" id="KW-0472">Membrane</keyword>
<feature type="chain" id="PRO_5029528333" evidence="2">
    <location>
        <begin position="22"/>
        <end position="236"/>
    </location>
</feature>
<keyword evidence="2" id="KW-0732">Signal</keyword>
<dbReference type="EMBL" id="VXIV02001507">
    <property type="protein sequence ID" value="KAF6032418.1"/>
    <property type="molecule type" value="Genomic_DNA"/>
</dbReference>
<evidence type="ECO:0000313" key="4">
    <source>
        <dbReference type="Proteomes" id="UP000593567"/>
    </source>
</evidence>
<keyword evidence="1" id="KW-0812">Transmembrane</keyword>
<sequence length="236" mass="25540">MTVLYVCGALLVCCLALTTNGAVTQSRYFPILWNFYSSNASCNSYNNISLGSDILGIESGRPQFSGSSICNVTVTLTDNSRVAVYIEIEGSVSCGNSLYIIGLCNTSSKMDQICKEEEVTCESPTSQHHSWDTVREIIISYKVTNNNLEDDFRIQISPAYAVGKKEKGVLKSLAKGVVIIIVVVVVVVVLCAVGIPAVICCCCKHGRSSGSNDNVRYVNPGSVQPVYPVIAPHHRY</sequence>
<keyword evidence="1" id="KW-1133">Transmembrane helix</keyword>